<evidence type="ECO:0000313" key="2">
    <source>
        <dbReference type="Proteomes" id="UP000799754"/>
    </source>
</evidence>
<comment type="caution">
    <text evidence="1">The sequence shown here is derived from an EMBL/GenBank/DDBJ whole genome shotgun (WGS) entry which is preliminary data.</text>
</comment>
<keyword evidence="2" id="KW-1185">Reference proteome</keyword>
<feature type="non-terminal residue" evidence="1">
    <location>
        <position position="1"/>
    </location>
</feature>
<reference evidence="1" key="1">
    <citation type="journal article" date="2020" name="Stud. Mycol.">
        <title>101 Dothideomycetes genomes: a test case for predicting lifestyles and emergence of pathogens.</title>
        <authorList>
            <person name="Haridas S."/>
            <person name="Albert R."/>
            <person name="Binder M."/>
            <person name="Bloem J."/>
            <person name="Labutti K."/>
            <person name="Salamov A."/>
            <person name="Andreopoulos B."/>
            <person name="Baker S."/>
            <person name="Barry K."/>
            <person name="Bills G."/>
            <person name="Bluhm B."/>
            <person name="Cannon C."/>
            <person name="Castanera R."/>
            <person name="Culley D."/>
            <person name="Daum C."/>
            <person name="Ezra D."/>
            <person name="Gonzalez J."/>
            <person name="Henrissat B."/>
            <person name="Kuo A."/>
            <person name="Liang C."/>
            <person name="Lipzen A."/>
            <person name="Lutzoni F."/>
            <person name="Magnuson J."/>
            <person name="Mondo S."/>
            <person name="Nolan M."/>
            <person name="Ohm R."/>
            <person name="Pangilinan J."/>
            <person name="Park H.-J."/>
            <person name="Ramirez L."/>
            <person name="Alfaro M."/>
            <person name="Sun H."/>
            <person name="Tritt A."/>
            <person name="Yoshinaga Y."/>
            <person name="Zwiers L.-H."/>
            <person name="Turgeon B."/>
            <person name="Goodwin S."/>
            <person name="Spatafora J."/>
            <person name="Crous P."/>
            <person name="Grigoriev I."/>
        </authorList>
    </citation>
    <scope>NUCLEOTIDE SEQUENCE</scope>
    <source>
        <strain evidence="1">CBS 525.71</strain>
    </source>
</reference>
<dbReference type="EMBL" id="MU006729">
    <property type="protein sequence ID" value="KAF2624796.1"/>
    <property type="molecule type" value="Genomic_DNA"/>
</dbReference>
<organism evidence="1 2">
    <name type="scientific">Macroventuria anomochaeta</name>
    <dbReference type="NCBI Taxonomy" id="301207"/>
    <lineage>
        <taxon>Eukaryota</taxon>
        <taxon>Fungi</taxon>
        <taxon>Dikarya</taxon>
        <taxon>Ascomycota</taxon>
        <taxon>Pezizomycotina</taxon>
        <taxon>Dothideomycetes</taxon>
        <taxon>Pleosporomycetidae</taxon>
        <taxon>Pleosporales</taxon>
        <taxon>Pleosporineae</taxon>
        <taxon>Didymellaceae</taxon>
        <taxon>Macroventuria</taxon>
    </lineage>
</organism>
<gene>
    <name evidence="1" type="ORF">BU25DRAFT_347467</name>
</gene>
<name>A0ACB6RSB8_9PLEO</name>
<dbReference type="Proteomes" id="UP000799754">
    <property type="component" value="Unassembled WGS sequence"/>
</dbReference>
<proteinExistence type="predicted"/>
<evidence type="ECO:0000313" key="1">
    <source>
        <dbReference type="EMBL" id="KAF2624796.1"/>
    </source>
</evidence>
<protein>
    <submittedName>
        <fullName evidence="1">Uncharacterized protein</fullName>
    </submittedName>
</protein>
<accession>A0ACB6RSB8</accession>
<sequence length="75" mass="8549">LVYQFETQTGQPLESQTCKGRGLLGYIDSMKYNQVVKIISEEPVPRNNRDPYQDWTLECVIALEAEELLPSDTSV</sequence>